<gene>
    <name evidence="2" type="ORF">PCOR1329_LOCUS76426</name>
</gene>
<feature type="non-terminal residue" evidence="2">
    <location>
        <position position="1"/>
    </location>
</feature>
<organism evidence="2 3">
    <name type="scientific">Prorocentrum cordatum</name>
    <dbReference type="NCBI Taxonomy" id="2364126"/>
    <lineage>
        <taxon>Eukaryota</taxon>
        <taxon>Sar</taxon>
        <taxon>Alveolata</taxon>
        <taxon>Dinophyceae</taxon>
        <taxon>Prorocentrales</taxon>
        <taxon>Prorocentraceae</taxon>
        <taxon>Prorocentrum</taxon>
    </lineage>
</organism>
<keyword evidence="3" id="KW-1185">Reference proteome</keyword>
<accession>A0ABN9XHW7</accession>
<feature type="compositionally biased region" description="Low complexity" evidence="1">
    <location>
        <begin position="181"/>
        <end position="201"/>
    </location>
</feature>
<feature type="compositionally biased region" description="Low complexity" evidence="1">
    <location>
        <begin position="117"/>
        <end position="127"/>
    </location>
</feature>
<feature type="compositionally biased region" description="Gly residues" evidence="1">
    <location>
        <begin position="165"/>
        <end position="180"/>
    </location>
</feature>
<sequence>KDGDGPPRCRRGAGRGGAANSRMSLRQKGWAQVGVPHVHPRERGERGGVRRLRAPAAAARRPGQPDVPRARRHPVLDRPRVPAAPLVGPRGGDLPQPERPQGQVRLLRLRLLPAVGRRGAPGLPAVRGGRGRGRPGPPRARRLPEHGEAGRGGAAVHGQRHGRAGLRGGPGGGLVGGDRGGPLSRAAPALGGDGAPGAASARRARGRPGGAAAAGRLRRAARGRRRGGLRGRRGRATAFRSAIARRAGVSDENVDVRLSVAPGSGRRLSSGQAQVQVAYTIAGHCLPAVQSPPHYCDQKTDLIRESLQQASAQDLVDEFVSQLRAISPLKAAAHRVEAVEPPAQPVVSVVPSLGAGAATSPTDSAQRTTAPTPTPPPDALGAGAATPHTQQHTSVGHGSPGPPSDSKPLYDCVGSRTNLPADWTPAQTAFCHGPTSSSPHVAASSEEPLAVTTTISLPATTMTITGSTELDCTSGSAKSEQGWSSKKKALCCRHAGVGCVVDSAGSSSSTVTTTIASSTISLPFDCNAGRARSERGWSVEKKAWCCKHTSYGCADHRSTTTTSERMSTNTSLTTVAMMADTTTDNAYASFDCDAGRSKVGTGLVGGEEGVVLQARELRLWCSVKRSRNSDSANSSSNDNGYSNDSIFLCTLRLRRRQSKVGTGLVGGEEGVVLQARELRLWCSVKRSRNSDSANSSSNDNGYSNDSIFLCTLRLRRRQSKVGTGLVGGEEGVVLQSQRLRVPRAPRNSNVHYHNNEAIREISTFRLRRWKGKVGTGVVGEKASVVLPARGRRLWRCHNFGDKRNGNSDIAYGNNISIHGNRVHVCEYPATTSKVSAAGLARYDCSAELWNWAQEWSPKKQAWCCRHEGRGCATTAAFDCAAGYSERARAWSESQRDWCCRHEGRGCAAAVDSPQYDCGETSDVLRWSAGQSAWCCLDQGVGCPGEAQLKGGAQPYDCDSGYSQFLEGLVHWSEGR</sequence>
<name>A0ABN9XHW7_9DINO</name>
<feature type="region of interest" description="Disordered" evidence="1">
    <location>
        <begin position="354"/>
        <end position="413"/>
    </location>
</feature>
<reference evidence="2" key="1">
    <citation type="submission" date="2023-10" db="EMBL/GenBank/DDBJ databases">
        <authorList>
            <person name="Chen Y."/>
            <person name="Shah S."/>
            <person name="Dougan E. K."/>
            <person name="Thang M."/>
            <person name="Chan C."/>
        </authorList>
    </citation>
    <scope>NUCLEOTIDE SEQUENCE [LARGE SCALE GENOMIC DNA]</scope>
</reference>
<feature type="compositionally biased region" description="Basic and acidic residues" evidence="1">
    <location>
        <begin position="39"/>
        <end position="48"/>
    </location>
</feature>
<dbReference type="EMBL" id="CAUYUJ010020502">
    <property type="protein sequence ID" value="CAK0898684.1"/>
    <property type="molecule type" value="Genomic_DNA"/>
</dbReference>
<evidence type="ECO:0000313" key="2">
    <source>
        <dbReference type="EMBL" id="CAK0898684.1"/>
    </source>
</evidence>
<proteinExistence type="predicted"/>
<feature type="non-terminal residue" evidence="2">
    <location>
        <position position="975"/>
    </location>
</feature>
<feature type="region of interest" description="Disordered" evidence="1">
    <location>
        <begin position="1"/>
        <end position="99"/>
    </location>
</feature>
<dbReference type="Proteomes" id="UP001189429">
    <property type="component" value="Unassembled WGS sequence"/>
</dbReference>
<evidence type="ECO:0000313" key="3">
    <source>
        <dbReference type="Proteomes" id="UP001189429"/>
    </source>
</evidence>
<comment type="caution">
    <text evidence="2">The sequence shown here is derived from an EMBL/GenBank/DDBJ whole genome shotgun (WGS) entry which is preliminary data.</text>
</comment>
<feature type="compositionally biased region" description="Basic residues" evidence="1">
    <location>
        <begin position="216"/>
        <end position="233"/>
    </location>
</feature>
<feature type="region of interest" description="Disordered" evidence="1">
    <location>
        <begin position="117"/>
        <end position="233"/>
    </location>
</feature>
<evidence type="ECO:0000256" key="1">
    <source>
        <dbReference type="SAM" id="MobiDB-lite"/>
    </source>
</evidence>
<protein>
    <submittedName>
        <fullName evidence="2">Uncharacterized protein</fullName>
    </submittedName>
</protein>